<reference evidence="4 5" key="1">
    <citation type="submission" date="2020-04" db="EMBL/GenBank/DDBJ databases">
        <title>Flammeovirgaceae bacterium KN852 isolated from deep sea.</title>
        <authorList>
            <person name="Zhang D.-C."/>
        </authorList>
    </citation>
    <scope>NUCLEOTIDE SEQUENCE [LARGE SCALE GENOMIC DNA]</scope>
    <source>
        <strain evidence="4 5">KN852</strain>
    </source>
</reference>
<dbReference type="InterPro" id="IPR001478">
    <property type="entry name" value="PDZ"/>
</dbReference>
<feature type="domain" description="PDZ" evidence="2">
    <location>
        <begin position="490"/>
        <end position="566"/>
    </location>
</feature>
<proteinExistence type="predicted"/>
<dbReference type="InterPro" id="IPR040756">
    <property type="entry name" value="Peptidase_M61_N"/>
</dbReference>
<dbReference type="EMBL" id="JABBNU010000003">
    <property type="protein sequence ID" value="NMM47757.1"/>
    <property type="molecule type" value="Genomic_DNA"/>
</dbReference>
<dbReference type="Gene3D" id="2.60.40.3650">
    <property type="match status" value="1"/>
</dbReference>
<feature type="domain" description="Peptidase M61 N-terminal" evidence="3">
    <location>
        <begin position="22"/>
        <end position="193"/>
    </location>
</feature>
<dbReference type="InterPro" id="IPR036034">
    <property type="entry name" value="PDZ_sf"/>
</dbReference>
<dbReference type="RefSeq" id="WP_169678602.1">
    <property type="nucleotide sequence ID" value="NZ_JABBNU010000003.1"/>
</dbReference>
<organism evidence="4 5">
    <name type="scientific">Marinigracilibium pacificum</name>
    <dbReference type="NCBI Taxonomy" id="2729599"/>
    <lineage>
        <taxon>Bacteria</taxon>
        <taxon>Pseudomonadati</taxon>
        <taxon>Bacteroidota</taxon>
        <taxon>Cytophagia</taxon>
        <taxon>Cytophagales</taxon>
        <taxon>Flammeovirgaceae</taxon>
        <taxon>Marinigracilibium</taxon>
    </lineage>
</organism>
<dbReference type="Gene3D" id="2.30.42.10">
    <property type="match status" value="1"/>
</dbReference>
<evidence type="ECO:0000313" key="5">
    <source>
        <dbReference type="Proteomes" id="UP000559010"/>
    </source>
</evidence>
<evidence type="ECO:0000313" key="4">
    <source>
        <dbReference type="EMBL" id="NMM47757.1"/>
    </source>
</evidence>
<dbReference type="Gene3D" id="1.10.390.10">
    <property type="entry name" value="Neutral Protease Domain 2"/>
    <property type="match status" value="1"/>
</dbReference>
<gene>
    <name evidence="4" type="ORF">HH304_05045</name>
</gene>
<protein>
    <submittedName>
        <fullName evidence="4">PDZ domain-containing protein</fullName>
    </submittedName>
</protein>
<dbReference type="Pfam" id="PF05299">
    <property type="entry name" value="Peptidase_M61"/>
    <property type="match status" value="1"/>
</dbReference>
<dbReference type="InterPro" id="IPR007963">
    <property type="entry name" value="Peptidase_M61_catalytic"/>
</dbReference>
<sequence length="601" mass="68977">MKRYLILILFTSNILAQQTTFNYEVDLTNKNDAFNVKLTVHSLSSKDDIYSFVSYAPGVHQPLDFGRFVKSFRVYDKEGNELITNKISINDFRIIEPEKVHQIIYEIDDSFDMSTTYHPIYPMSGTGITDNYTIINPHGVFGYFKNLKNEPIKLKLLLDDDLQIGTALNIDDEGNYDVESFYHLTDSPILIGKSLSYSSTMVDKIKVEVYVYSPSGGITADMVLDQASEILDAAKQFIGYSPVERYTFLMYFASHEDMGKMPVFQSTGALEHSLSSTYALPDMPQYLPYLKNIIAHEYMHILSPLHLHSNVLANFDYSKPLSEDKHVWLYEGVTEWVSYYMQVYAGNQSPQNYLNYLSEKVTNSENYSSEYSLIRISSDWSTDEGNKQYGNIYQLGPLTAAMLDFKLLELSNGEKGLRNVYLDLIKKYGKDNPFDNELFFDNLLAITYPEISDFIERHIKKNTPFDFENDLAPFGIKYYKKKLNEEGKPTIGLNIRPNKNNQPTVFSTSEDYKGTKVQVGDIITHINGTELSEDTYHSLMESFSNMKIGGTYQLDIIRNGENLKITEELYPKYDYHVFEFDDNASKDVITLRKKAIPNLGI</sequence>
<dbReference type="InterPro" id="IPR027268">
    <property type="entry name" value="Peptidase_M4/M1_CTD_sf"/>
</dbReference>
<dbReference type="Proteomes" id="UP000559010">
    <property type="component" value="Unassembled WGS sequence"/>
</dbReference>
<dbReference type="Pfam" id="PF17899">
    <property type="entry name" value="Peptidase_M61_N"/>
    <property type="match status" value="1"/>
</dbReference>
<evidence type="ECO:0000259" key="1">
    <source>
        <dbReference type="Pfam" id="PF05299"/>
    </source>
</evidence>
<keyword evidence="5" id="KW-1185">Reference proteome</keyword>
<evidence type="ECO:0000259" key="2">
    <source>
        <dbReference type="Pfam" id="PF13180"/>
    </source>
</evidence>
<dbReference type="AlphaFoldDB" id="A0A848ITT9"/>
<evidence type="ECO:0000259" key="3">
    <source>
        <dbReference type="Pfam" id="PF17899"/>
    </source>
</evidence>
<dbReference type="SUPFAM" id="SSF50156">
    <property type="entry name" value="PDZ domain-like"/>
    <property type="match status" value="1"/>
</dbReference>
<comment type="caution">
    <text evidence="4">The sequence shown here is derived from an EMBL/GenBank/DDBJ whole genome shotgun (WGS) entry which is preliminary data.</text>
</comment>
<name>A0A848ITT9_9BACT</name>
<dbReference type="Pfam" id="PF13180">
    <property type="entry name" value="PDZ_2"/>
    <property type="match status" value="1"/>
</dbReference>
<feature type="domain" description="Peptidase M61 catalytic" evidence="1">
    <location>
        <begin position="292"/>
        <end position="369"/>
    </location>
</feature>
<accession>A0A848ITT9</accession>